<feature type="transmembrane region" description="Helical" evidence="6">
    <location>
        <begin position="22"/>
        <end position="42"/>
    </location>
</feature>
<dbReference type="OrthoDB" id="3358017at2759"/>
<dbReference type="PANTHER" id="PTHR31465">
    <property type="entry name" value="PROTEIN RTA1-RELATED"/>
    <property type="match status" value="1"/>
</dbReference>
<comment type="subcellular location">
    <subcellularLocation>
        <location evidence="1">Membrane</location>
        <topology evidence="1">Multi-pass membrane protein</topology>
    </subcellularLocation>
</comment>
<evidence type="ECO:0000313" key="7">
    <source>
        <dbReference type="EMBL" id="KAG5927871.1"/>
    </source>
</evidence>
<comment type="caution">
    <text evidence="7">The sequence shown here is derived from an EMBL/GenBank/DDBJ whole genome shotgun (WGS) entry which is preliminary data.</text>
</comment>
<dbReference type="EMBL" id="SRPY01000150">
    <property type="protein sequence ID" value="KAG5927871.1"/>
    <property type="molecule type" value="Genomic_DNA"/>
</dbReference>
<protein>
    <submittedName>
        <fullName evidence="7">Uncharacterized protein</fullName>
    </submittedName>
</protein>
<dbReference type="GO" id="GO:0005886">
    <property type="term" value="C:plasma membrane"/>
    <property type="evidence" value="ECO:0007669"/>
    <property type="project" value="TreeGrafter"/>
</dbReference>
<feature type="compositionally biased region" description="Pro residues" evidence="5">
    <location>
        <begin position="291"/>
        <end position="304"/>
    </location>
</feature>
<evidence type="ECO:0000256" key="5">
    <source>
        <dbReference type="SAM" id="MobiDB-lite"/>
    </source>
</evidence>
<dbReference type="Proteomes" id="UP000811619">
    <property type="component" value="Unassembled WGS sequence"/>
</dbReference>
<feature type="transmembrane region" description="Helical" evidence="6">
    <location>
        <begin position="125"/>
        <end position="150"/>
    </location>
</feature>
<keyword evidence="8" id="KW-1185">Reference proteome</keyword>
<dbReference type="GO" id="GO:0000324">
    <property type="term" value="C:fungal-type vacuole"/>
    <property type="evidence" value="ECO:0007669"/>
    <property type="project" value="TreeGrafter"/>
</dbReference>
<feature type="transmembrane region" description="Helical" evidence="6">
    <location>
        <begin position="84"/>
        <end position="104"/>
    </location>
</feature>
<keyword evidence="3 6" id="KW-1133">Transmembrane helix</keyword>
<dbReference type="InterPro" id="IPR007568">
    <property type="entry name" value="RTA1"/>
</dbReference>
<name>A0A8K0J9L9_9HYPO</name>
<feature type="transmembrane region" description="Helical" evidence="6">
    <location>
        <begin position="49"/>
        <end position="72"/>
    </location>
</feature>
<evidence type="ECO:0000256" key="2">
    <source>
        <dbReference type="ARBA" id="ARBA00022692"/>
    </source>
</evidence>
<dbReference type="Pfam" id="PF04479">
    <property type="entry name" value="RTA1"/>
    <property type="match status" value="2"/>
</dbReference>
<sequence length="339" mass="36091">MAVDCGSSCPVPSGFYGYRPNVAGNVILLVLYALLVPCTWFLGLCSRTYLFSTTLAVGLVLEILGFAGRILLHSGLQSRGYFTLSLLGTILGSIFISAASFTFLPHALQVLGDLGERPSPFKPMVAKLILCTLMAAAVGVDVVGVIYVSYEVHGVPSLGAEISTSLILVHSIYRIVELGGGLDGSLFQSEAAFMVMNGTLPLLSALLLTVFHPETAVGTAWENLFSRRKGGPSPSSLVDNNRLSHGAHHAYDLNIRTQRSPNSLHAQRTFPSSNSPSSNTLGAANGSPGLPLCPRPMNKPPSPAGPSVRPTAFIDQRYSVKSPRRLTQAKKLVDSDALW</sequence>
<keyword evidence="2 6" id="KW-0812">Transmembrane</keyword>
<proteinExistence type="predicted"/>
<organism evidence="7 8">
    <name type="scientific">Claviceps africana</name>
    <dbReference type="NCBI Taxonomy" id="83212"/>
    <lineage>
        <taxon>Eukaryota</taxon>
        <taxon>Fungi</taxon>
        <taxon>Dikarya</taxon>
        <taxon>Ascomycota</taxon>
        <taxon>Pezizomycotina</taxon>
        <taxon>Sordariomycetes</taxon>
        <taxon>Hypocreomycetidae</taxon>
        <taxon>Hypocreales</taxon>
        <taxon>Clavicipitaceae</taxon>
        <taxon>Claviceps</taxon>
    </lineage>
</organism>
<feature type="region of interest" description="Disordered" evidence="5">
    <location>
        <begin position="264"/>
        <end position="316"/>
    </location>
</feature>
<evidence type="ECO:0000256" key="3">
    <source>
        <dbReference type="ARBA" id="ARBA00022989"/>
    </source>
</evidence>
<accession>A0A8K0J9L9</accession>
<evidence type="ECO:0000313" key="8">
    <source>
        <dbReference type="Proteomes" id="UP000811619"/>
    </source>
</evidence>
<evidence type="ECO:0000256" key="4">
    <source>
        <dbReference type="ARBA" id="ARBA00023136"/>
    </source>
</evidence>
<gene>
    <name evidence="7" type="ORF">E4U42_001668</name>
</gene>
<evidence type="ECO:0000256" key="6">
    <source>
        <dbReference type="SAM" id="Phobius"/>
    </source>
</evidence>
<dbReference type="AlphaFoldDB" id="A0A8K0J9L9"/>
<keyword evidence="4 6" id="KW-0472">Membrane</keyword>
<evidence type="ECO:0000256" key="1">
    <source>
        <dbReference type="ARBA" id="ARBA00004141"/>
    </source>
</evidence>
<reference evidence="7" key="1">
    <citation type="journal article" date="2020" name="bioRxiv">
        <title>Whole genome comparisons of ergot fungi reveals the divergence and evolution of species within the genus Claviceps are the result of varying mechanisms driving genome evolution and host range expansion.</title>
        <authorList>
            <person name="Wyka S.A."/>
            <person name="Mondo S.J."/>
            <person name="Liu M."/>
            <person name="Dettman J."/>
            <person name="Nalam V."/>
            <person name="Broders K.D."/>
        </authorList>
    </citation>
    <scope>NUCLEOTIDE SEQUENCE</scope>
    <source>
        <strain evidence="7">CCC 489</strain>
    </source>
</reference>
<dbReference type="PANTHER" id="PTHR31465:SF9">
    <property type="entry name" value="SPHINGOID LONG-CHAIN BASE TRANSPORTER RSB1"/>
    <property type="match status" value="1"/>
</dbReference>